<name>A0ABT2EMD2_9BACT</name>
<proteinExistence type="predicted"/>
<organism evidence="2 3">
    <name type="scientific">Candidatus Fervidibacter sacchari</name>
    <dbReference type="NCBI Taxonomy" id="1448929"/>
    <lineage>
        <taxon>Bacteria</taxon>
        <taxon>Candidatus Fervidibacterota</taxon>
        <taxon>Candidatus Fervidibacter</taxon>
    </lineage>
</organism>
<dbReference type="SUPFAM" id="SSF53756">
    <property type="entry name" value="UDP-Glycosyltransferase/glycogen phosphorylase"/>
    <property type="match status" value="1"/>
</dbReference>
<dbReference type="RefSeq" id="WP_259095270.1">
    <property type="nucleotide sequence ID" value="NZ_CP130454.1"/>
</dbReference>
<evidence type="ECO:0000259" key="1">
    <source>
        <dbReference type="Pfam" id="PF00534"/>
    </source>
</evidence>
<feature type="domain" description="Glycosyl transferase family 1" evidence="1">
    <location>
        <begin position="208"/>
        <end position="345"/>
    </location>
</feature>
<evidence type="ECO:0000313" key="3">
    <source>
        <dbReference type="Proteomes" id="UP001204798"/>
    </source>
</evidence>
<comment type="caution">
    <text evidence="2">The sequence shown here is derived from an EMBL/GenBank/DDBJ whole genome shotgun (WGS) entry which is preliminary data.</text>
</comment>
<dbReference type="CDD" id="cd03801">
    <property type="entry name" value="GT4_PimA-like"/>
    <property type="match status" value="1"/>
</dbReference>
<sequence>MRIGLISTYWSSDLRFQMGVHGAKVAGVEMLRAFLRYSKQVEAFEMFVPPSQESAWLHFRERLHKEGVPIERFHLRPITELPNAIRKETFAAFHCNPPPEWGNMLLLRQHARHPFACTATLHSISYAFLLPYLAVALYCGVTEADKLICSSTAQKKALSHLLARAAQILSPPPNLASLEEKLITHIPLGVDTERFRPMDKRLCRRLWHLPEEDLLVLYLGRLSVATKMDFLPLFRAFRETLKAFPNAWLILAGQEQPIGFAQQLQHFADEVGIRDKLITLTDIPQEAKPALYNCADIFVSLSDSLQESFGLAVLEAMACGLPVIASDWDGYRELVVDGETGFLVPTWWGQCDTPFNLIALAGAWETEHFYLAQCVALDWEELESALQTLLADSELRKEMGHQGRLKAEAYDWQNIVSRYEQLWQEGTRFLFNPVTPASNFAVPQFFETFRHYPSHILQEDTQVMLTSLGVALSEGKEWLLFYDELRFVLDEGLLELFKDALSESPCSFGTLLRRIRTYRPDCPRLWVEYHILWLAKQGFVALR</sequence>
<reference evidence="2 3" key="1">
    <citation type="submission" date="2022-08" db="EMBL/GenBank/DDBJ databases">
        <title>Bacterial and archaeal communities from various locations to study Microbial Dark Matter (Phase II).</title>
        <authorList>
            <person name="Stepanauskas R."/>
        </authorList>
    </citation>
    <scope>NUCLEOTIDE SEQUENCE [LARGE SCALE GENOMIC DNA]</scope>
    <source>
        <strain evidence="2 3">PD1</strain>
    </source>
</reference>
<dbReference type="InterPro" id="IPR001296">
    <property type="entry name" value="Glyco_trans_1"/>
</dbReference>
<evidence type="ECO:0000313" key="2">
    <source>
        <dbReference type="EMBL" id="MCS3919118.1"/>
    </source>
</evidence>
<dbReference type="PANTHER" id="PTHR12526">
    <property type="entry name" value="GLYCOSYLTRANSFERASE"/>
    <property type="match status" value="1"/>
</dbReference>
<dbReference type="Proteomes" id="UP001204798">
    <property type="component" value="Unassembled WGS sequence"/>
</dbReference>
<accession>A0ABT2EMD2</accession>
<dbReference type="EMBL" id="JANUCP010000002">
    <property type="protein sequence ID" value="MCS3919118.1"/>
    <property type="molecule type" value="Genomic_DNA"/>
</dbReference>
<gene>
    <name evidence="2" type="ORF">M2350_001518</name>
</gene>
<keyword evidence="3" id="KW-1185">Reference proteome</keyword>
<dbReference type="Gene3D" id="3.40.50.2000">
    <property type="entry name" value="Glycogen Phosphorylase B"/>
    <property type="match status" value="4"/>
</dbReference>
<protein>
    <submittedName>
        <fullName evidence="2">Glycosyltransferase involved in cell wall biosynthesis</fullName>
    </submittedName>
</protein>
<dbReference type="Pfam" id="PF00534">
    <property type="entry name" value="Glycos_transf_1"/>
    <property type="match status" value="1"/>
</dbReference>